<feature type="region of interest" description="Disordered" evidence="1">
    <location>
        <begin position="96"/>
        <end position="184"/>
    </location>
</feature>
<accession>A0A9D3NAJ0</accession>
<gene>
    <name evidence="2" type="ORF">KOW79_018412</name>
</gene>
<dbReference type="PANTHER" id="PTHR16070">
    <property type="entry name" value="PROTEIN FAM222A-RELATED"/>
    <property type="match status" value="1"/>
</dbReference>
<keyword evidence="3" id="KW-1185">Reference proteome</keyword>
<protein>
    <recommendedName>
        <fullName evidence="4">Protein FAM222A</fullName>
    </recommendedName>
</protein>
<comment type="caution">
    <text evidence="2">The sequence shown here is derived from an EMBL/GenBank/DDBJ whole genome shotgun (WGS) entry which is preliminary data.</text>
</comment>
<dbReference type="PANTHER" id="PTHR16070:SF2">
    <property type="entry name" value="PROTEIN FAM222A"/>
    <property type="match status" value="1"/>
</dbReference>
<feature type="compositionally biased region" description="Basic and acidic residues" evidence="1">
    <location>
        <begin position="483"/>
        <end position="509"/>
    </location>
</feature>
<name>A0A9D3NAJ0_9TELE</name>
<dbReference type="EMBL" id="JAHKSW010000022">
    <property type="protein sequence ID" value="KAG7318657.1"/>
    <property type="molecule type" value="Genomic_DNA"/>
</dbReference>
<reference evidence="2 3" key="1">
    <citation type="submission" date="2021-06" db="EMBL/GenBank/DDBJ databases">
        <title>Chromosome-level genome assembly of the red-tail catfish (Hemibagrus wyckioides).</title>
        <authorList>
            <person name="Shao F."/>
        </authorList>
    </citation>
    <scope>NUCLEOTIDE SEQUENCE [LARGE SCALE GENOMIC DNA]</scope>
    <source>
        <strain evidence="2">EC202008001</strain>
        <tissue evidence="2">Blood</tissue>
    </source>
</reference>
<dbReference type="Pfam" id="PF15258">
    <property type="entry name" value="FAM222A"/>
    <property type="match status" value="2"/>
</dbReference>
<sequence length="1109" mass="119594">MEISETAVLLHLHHFCSCSPPHHLHTFLSPQSLLLLTSTPPHLHTSTPPLPSHPHNYCSPPHLLISTTSAPAHLHTSSSPQLLLLLTSTPPAHLLLTSTPPHLHTTSSPSHLHTTSSPSHLHTTSSPLHLHTTSSPSHLHTTSSPSHLHTTSSPLHLHTTSSPSHLHTTSSSSHLHTTSSPSHLHTTSSSPYHFLTSSSPHHLLTSSSPHYLLSFSSPYHFLTSSSPHHLLTSSSPHHLITFSSPHHLLTSSSPHHLLTFSSPHHLLSFSSPHHLLTFSSPHYLLISIPLPHLFISTPPPHLFISTLPPQLLISIPLPHLFISTPPPHLFISTLPPQLLISTPPPHLLISTPPPHLLISTLPPHLLISTPPPHLFISTLPPQLLISTLPPHLLISTPPPHLLISTLPPQLLISTPPPHLLISTPLPHLFISTLPPQLLISTPPPHLLISTPPPHLLISTPPPHLLISTPPPHLHTTSSPLQRRRGEREGERERKRERERERGRERERERDCCSMLNVQDADIVTVATDLAALRFAGLWEYANLCRALIGRWACPGGSDPRWFRVSLSVRWSGSSGAELLSREAARARSHTPGEVARSDLYGGLEKRFMVILGASGVRLEECTPPSLNATHSSKSLDTPSLHKREVSMAVHSPRYPSTAELDAYAQKTANSPLSIKIFPTNIRVPQHKHLNRTVNGYDTTGQRYSPYLQPGAYQGLLAIVKVSSSSSSSSSAPSSSSFVASAKAVVKNAEGRRSKVSPAHLAVAPYQVGFNTAPPKPPETTALTVPPNVTVAGSVIPLAGTRGLNLSSQSNLPSIQSIIYQINQHCQAQALQQVSTVPTNPNSNLSPCKQGTTALGVSSISGGSYTANLAPQGNVGYSGTVLAGQNGDTAKVAAYSESLDYILWQKQQQQAILRMYSSGSGGSGAISKSPESCGPSVLVGGSQAPCSSRTFPLMTSVSGGGGLDKPSSSPLNCAAMQGNFALGQYFAPPWNSVLVTPESDCYNPQELPPGTTTIGQKELSFLPHHHNLHHHYHHHHQHADGSGGICCGLPSKSLCNTSVLSSSLQSLEYLINDIHPPCIKEQMLGKGYETISVPRLLDHQHAHIRLPVYR</sequence>
<proteinExistence type="predicted"/>
<dbReference type="Proteomes" id="UP000824219">
    <property type="component" value="Linkage Group LG22"/>
</dbReference>
<evidence type="ECO:0000313" key="2">
    <source>
        <dbReference type="EMBL" id="KAG7318657.1"/>
    </source>
</evidence>
<evidence type="ECO:0008006" key="4">
    <source>
        <dbReference type="Google" id="ProtNLM"/>
    </source>
</evidence>
<dbReference type="AlphaFoldDB" id="A0A9D3NAJ0"/>
<organism evidence="2 3">
    <name type="scientific">Hemibagrus wyckioides</name>
    <dbReference type="NCBI Taxonomy" id="337641"/>
    <lineage>
        <taxon>Eukaryota</taxon>
        <taxon>Metazoa</taxon>
        <taxon>Chordata</taxon>
        <taxon>Craniata</taxon>
        <taxon>Vertebrata</taxon>
        <taxon>Euteleostomi</taxon>
        <taxon>Actinopterygii</taxon>
        <taxon>Neopterygii</taxon>
        <taxon>Teleostei</taxon>
        <taxon>Ostariophysi</taxon>
        <taxon>Siluriformes</taxon>
        <taxon>Bagridae</taxon>
        <taxon>Hemibagrus</taxon>
    </lineage>
</organism>
<dbReference type="OrthoDB" id="8932586at2759"/>
<evidence type="ECO:0000313" key="3">
    <source>
        <dbReference type="Proteomes" id="UP000824219"/>
    </source>
</evidence>
<feature type="region of interest" description="Disordered" evidence="1">
    <location>
        <begin position="466"/>
        <end position="509"/>
    </location>
</feature>
<dbReference type="InterPro" id="IPR029340">
    <property type="entry name" value="FAM222"/>
</dbReference>
<evidence type="ECO:0000256" key="1">
    <source>
        <dbReference type="SAM" id="MobiDB-lite"/>
    </source>
</evidence>